<dbReference type="AlphaFoldDB" id="A0A239LG41"/>
<dbReference type="Gene3D" id="3.40.50.2000">
    <property type="entry name" value="Glycogen Phosphorylase B"/>
    <property type="match status" value="2"/>
</dbReference>
<dbReference type="PANTHER" id="PTHR12526:SF638">
    <property type="entry name" value="SPORE COAT PROTEIN SA"/>
    <property type="match status" value="1"/>
</dbReference>
<reference evidence="3 4" key="1">
    <citation type="submission" date="2017-06" db="EMBL/GenBank/DDBJ databases">
        <authorList>
            <person name="Kim H.J."/>
            <person name="Triplett B.A."/>
        </authorList>
    </citation>
    <scope>NUCLEOTIDE SEQUENCE [LARGE SCALE GENOMIC DNA]</scope>
    <source>
        <strain evidence="3 4">DSM 29339</strain>
    </source>
</reference>
<dbReference type="Pfam" id="PF13579">
    <property type="entry name" value="Glyco_trans_4_4"/>
    <property type="match status" value="1"/>
</dbReference>
<protein>
    <submittedName>
        <fullName evidence="3">Glycosyltransferase involved in cell wall bisynthesis</fullName>
    </submittedName>
</protein>
<dbReference type="Proteomes" id="UP000198426">
    <property type="component" value="Unassembled WGS sequence"/>
</dbReference>
<dbReference type="EMBL" id="FZOY01000009">
    <property type="protein sequence ID" value="SNT28803.1"/>
    <property type="molecule type" value="Genomic_DNA"/>
</dbReference>
<dbReference type="SUPFAM" id="SSF53756">
    <property type="entry name" value="UDP-Glycosyltransferase/glycogen phosphorylase"/>
    <property type="match status" value="1"/>
</dbReference>
<sequence length="401" mass="43112">MTIAHVLYVAGEDAALRLPFISAVRDLGYRVSVAASGGGDTFEREGIDFAPFPFDRFISPWSDRRAIGRLGDILDRLQPDLAQGFDTKPCLMLPIAAAGRDVLSVRTICGRGWVYSSRSPLAMAVRLVFRGLHGVVASRYADATVFQNGSDRDYFRQHNMAGRNAIVIPAGGGGIDPDRFYSALRTSPEPETLRAELGLGDDEIVITVSRLTRQKGIGTLLQAADLVRRKRPGVRFLLVGPRDSEGRDAISGAEIERMAPTVVATGARNDIPALLRMADLFAFPTEYAEGVPRVLLEAALAGLPIVSTSMPGCLEVIEDGKTGRLVPPRSPDQLADAILRALSDRQESTSMAARLPAAVRDRFTVAGGAARHDAFYRALLAGRANRAHDAPDWNAADAGPA</sequence>
<gene>
    <name evidence="3" type="ORF">SAMN05421757_109183</name>
</gene>
<dbReference type="InterPro" id="IPR001296">
    <property type="entry name" value="Glyco_trans_1"/>
</dbReference>
<accession>A0A239LG41</accession>
<evidence type="ECO:0000313" key="3">
    <source>
        <dbReference type="EMBL" id="SNT28803.1"/>
    </source>
</evidence>
<feature type="domain" description="Glycosyltransferase subfamily 4-like N-terminal" evidence="2">
    <location>
        <begin position="22"/>
        <end position="171"/>
    </location>
</feature>
<dbReference type="InterPro" id="IPR028098">
    <property type="entry name" value="Glyco_trans_4-like_N"/>
</dbReference>
<organism evidence="3 4">
    <name type="scientific">Tropicimonas sediminicola</name>
    <dbReference type="NCBI Taxonomy" id="1031541"/>
    <lineage>
        <taxon>Bacteria</taxon>
        <taxon>Pseudomonadati</taxon>
        <taxon>Pseudomonadota</taxon>
        <taxon>Alphaproteobacteria</taxon>
        <taxon>Rhodobacterales</taxon>
        <taxon>Roseobacteraceae</taxon>
        <taxon>Tropicimonas</taxon>
    </lineage>
</organism>
<name>A0A239LG41_9RHOB</name>
<evidence type="ECO:0000259" key="1">
    <source>
        <dbReference type="Pfam" id="PF00534"/>
    </source>
</evidence>
<dbReference type="GO" id="GO:0016757">
    <property type="term" value="F:glycosyltransferase activity"/>
    <property type="evidence" value="ECO:0007669"/>
    <property type="project" value="TreeGrafter"/>
</dbReference>
<keyword evidence="4" id="KW-1185">Reference proteome</keyword>
<dbReference type="Pfam" id="PF00534">
    <property type="entry name" value="Glycos_transf_1"/>
    <property type="match status" value="1"/>
</dbReference>
<evidence type="ECO:0000259" key="2">
    <source>
        <dbReference type="Pfam" id="PF13579"/>
    </source>
</evidence>
<feature type="domain" description="Glycosyl transferase family 1" evidence="1">
    <location>
        <begin position="192"/>
        <end position="352"/>
    </location>
</feature>
<dbReference type="RefSeq" id="WP_089234921.1">
    <property type="nucleotide sequence ID" value="NZ_FZOY01000009.1"/>
</dbReference>
<proteinExistence type="predicted"/>
<dbReference type="PANTHER" id="PTHR12526">
    <property type="entry name" value="GLYCOSYLTRANSFERASE"/>
    <property type="match status" value="1"/>
</dbReference>
<dbReference type="OrthoDB" id="9790710at2"/>
<keyword evidence="3" id="KW-0808">Transferase</keyword>
<evidence type="ECO:0000313" key="4">
    <source>
        <dbReference type="Proteomes" id="UP000198426"/>
    </source>
</evidence>